<keyword evidence="2" id="KW-0285">Flavoprotein</keyword>
<dbReference type="SMART" id="SM00903">
    <property type="entry name" value="Flavin_Reduct"/>
    <property type="match status" value="1"/>
</dbReference>
<protein>
    <recommendedName>
        <fullName evidence="6">Flavin reductase like domain-containing protein</fullName>
    </recommendedName>
</protein>
<dbReference type="HOGENOM" id="CLU_059021_3_0_1"/>
<comment type="similarity">
    <text evidence="4">Belongs to the flavoredoxin family.</text>
</comment>
<dbReference type="AlphaFoldDB" id="A0A0C2FAT9"/>
<dbReference type="Pfam" id="PF01613">
    <property type="entry name" value="Flavin_Reduct"/>
    <property type="match status" value="1"/>
</dbReference>
<comment type="cofactor">
    <cofactor evidence="1">
        <name>FMN</name>
        <dbReference type="ChEBI" id="CHEBI:58210"/>
    </cofactor>
</comment>
<organism evidence="7 8">
    <name type="scientific">Sporothrix brasiliensis 5110</name>
    <dbReference type="NCBI Taxonomy" id="1398154"/>
    <lineage>
        <taxon>Eukaryota</taxon>
        <taxon>Fungi</taxon>
        <taxon>Dikarya</taxon>
        <taxon>Ascomycota</taxon>
        <taxon>Pezizomycotina</taxon>
        <taxon>Sordariomycetes</taxon>
        <taxon>Sordariomycetidae</taxon>
        <taxon>Ophiostomatales</taxon>
        <taxon>Ophiostomataceae</taxon>
        <taxon>Sporothrix</taxon>
    </lineage>
</organism>
<dbReference type="VEuPathDB" id="FungiDB:SPBR_07593"/>
<dbReference type="EMBL" id="AWTV01000009">
    <property type="protein sequence ID" value="KIH88173.1"/>
    <property type="molecule type" value="Genomic_DNA"/>
</dbReference>
<feature type="domain" description="Flavin reductase like" evidence="6">
    <location>
        <begin position="96"/>
        <end position="256"/>
    </location>
</feature>
<dbReference type="SUPFAM" id="SSF50475">
    <property type="entry name" value="FMN-binding split barrel"/>
    <property type="match status" value="1"/>
</dbReference>
<evidence type="ECO:0000256" key="5">
    <source>
        <dbReference type="SAM" id="MobiDB-lite"/>
    </source>
</evidence>
<evidence type="ECO:0000256" key="1">
    <source>
        <dbReference type="ARBA" id="ARBA00001917"/>
    </source>
</evidence>
<accession>A0A0C2FAT9</accession>
<dbReference type="InterPro" id="IPR002563">
    <property type="entry name" value="Flavin_Rdtase-like_dom"/>
</dbReference>
<dbReference type="PANTHER" id="PTHR33798:SF5">
    <property type="entry name" value="FLAVIN REDUCTASE LIKE DOMAIN-CONTAINING PROTEIN"/>
    <property type="match status" value="1"/>
</dbReference>
<reference evidence="7 8" key="1">
    <citation type="journal article" date="2014" name="BMC Genomics">
        <title>Comparative genomics of the major fungal agents of human and animal Sporotrichosis: Sporothrix schenckii and Sporothrix brasiliensis.</title>
        <authorList>
            <person name="Teixeira M.M."/>
            <person name="de Almeida L.G."/>
            <person name="Kubitschek-Barreira P."/>
            <person name="Alves F.L."/>
            <person name="Kioshima E.S."/>
            <person name="Abadio A.K."/>
            <person name="Fernandes L."/>
            <person name="Derengowski L.S."/>
            <person name="Ferreira K.S."/>
            <person name="Souza R.C."/>
            <person name="Ruiz J.C."/>
            <person name="de Andrade N.C."/>
            <person name="Paes H.C."/>
            <person name="Nicola A.M."/>
            <person name="Albuquerque P."/>
            <person name="Gerber A.L."/>
            <person name="Martins V.P."/>
            <person name="Peconick L.D."/>
            <person name="Neto A.V."/>
            <person name="Chaucanez C.B."/>
            <person name="Silva P.A."/>
            <person name="Cunha O.L."/>
            <person name="de Oliveira F.F."/>
            <person name="dos Santos T.C."/>
            <person name="Barros A.L."/>
            <person name="Soares M.A."/>
            <person name="de Oliveira L.M."/>
            <person name="Marini M.M."/>
            <person name="Villalobos-Duno H."/>
            <person name="Cunha M.M."/>
            <person name="de Hoog S."/>
            <person name="da Silveira J.F."/>
            <person name="Henrissat B."/>
            <person name="Nino-Vega G.A."/>
            <person name="Cisalpino P.S."/>
            <person name="Mora-Montes H.M."/>
            <person name="Almeida S.R."/>
            <person name="Stajich J.E."/>
            <person name="Lopes-Bezerra L.M."/>
            <person name="Vasconcelos A.T."/>
            <person name="Felipe M.S."/>
        </authorList>
    </citation>
    <scope>NUCLEOTIDE SEQUENCE [LARGE SCALE GENOMIC DNA]</scope>
    <source>
        <strain evidence="7 8">5110</strain>
    </source>
</reference>
<feature type="region of interest" description="Disordered" evidence="5">
    <location>
        <begin position="1"/>
        <end position="33"/>
    </location>
</feature>
<dbReference type="PANTHER" id="PTHR33798">
    <property type="entry name" value="FLAVOPROTEIN OXYGENASE"/>
    <property type="match status" value="1"/>
</dbReference>
<sequence>MGSTSDTSAATAALAERTANEAAIKRNPHPDFKAVEASRPAWNRSEEWHYTQAPAPGWQWGEGGNDGGASLAKTHVEIDPHEPGRPAAFNYKLLISAIIPRPIGFLSTLAADGTSSNLAPFSYTNMVNHDPPIFTIGMVGGIAKAKDSLANIVSSKECVLNIISEHFVEAANSTSVNAPYGTSEWGLSGLYQAPSTMVKAPRVKEAIFSAECKLVDLREFESKAKPGNIAGTLVILEGVNFWVREDAINEERNIIDPKVLKPVSRLGGITYARTTEGFEIPRPDFSAVTEAKNGKELLEKASKP</sequence>
<evidence type="ECO:0000256" key="4">
    <source>
        <dbReference type="ARBA" id="ARBA00038054"/>
    </source>
</evidence>
<dbReference type="GeneID" id="63680768"/>
<name>A0A0C2FAT9_9PEZI</name>
<proteinExistence type="inferred from homology"/>
<keyword evidence="8" id="KW-1185">Reference proteome</keyword>
<evidence type="ECO:0000256" key="3">
    <source>
        <dbReference type="ARBA" id="ARBA00022643"/>
    </source>
</evidence>
<feature type="compositionally biased region" description="Low complexity" evidence="5">
    <location>
        <begin position="1"/>
        <end position="22"/>
    </location>
</feature>
<dbReference type="InterPro" id="IPR012349">
    <property type="entry name" value="Split_barrel_FMN-bd"/>
</dbReference>
<comment type="caution">
    <text evidence="7">The sequence shown here is derived from an EMBL/GenBank/DDBJ whole genome shotgun (WGS) entry which is preliminary data.</text>
</comment>
<dbReference type="Proteomes" id="UP000031575">
    <property type="component" value="Unassembled WGS sequence"/>
</dbReference>
<gene>
    <name evidence="7" type="ORF">SPBR_07593</name>
</gene>
<dbReference type="GO" id="GO:0010181">
    <property type="term" value="F:FMN binding"/>
    <property type="evidence" value="ECO:0007669"/>
    <property type="project" value="InterPro"/>
</dbReference>
<evidence type="ECO:0000256" key="2">
    <source>
        <dbReference type="ARBA" id="ARBA00022630"/>
    </source>
</evidence>
<evidence type="ECO:0000313" key="8">
    <source>
        <dbReference type="Proteomes" id="UP000031575"/>
    </source>
</evidence>
<dbReference type="Gene3D" id="2.30.110.10">
    <property type="entry name" value="Electron Transport, Fmn-binding Protein, Chain A"/>
    <property type="match status" value="1"/>
</dbReference>
<evidence type="ECO:0000259" key="6">
    <source>
        <dbReference type="SMART" id="SM00903"/>
    </source>
</evidence>
<evidence type="ECO:0000313" key="7">
    <source>
        <dbReference type="EMBL" id="KIH88173.1"/>
    </source>
</evidence>
<dbReference type="OrthoDB" id="10250990at2759"/>
<keyword evidence="3" id="KW-0288">FMN</keyword>
<dbReference type="RefSeq" id="XP_040616183.1">
    <property type="nucleotide sequence ID" value="XM_040765847.1"/>
</dbReference>